<dbReference type="RefSeq" id="WP_019595295.1">
    <property type="nucleotide sequence ID" value="NZ_FOVA01000002.1"/>
</dbReference>
<name>A0A379CH73_9FIRM</name>
<keyword evidence="1" id="KW-0812">Transmembrane</keyword>
<protein>
    <submittedName>
        <fullName evidence="2">Uncharacterized protein</fullName>
    </submittedName>
</protein>
<dbReference type="EMBL" id="UGTB01000004">
    <property type="protein sequence ID" value="SUB61055.1"/>
    <property type="molecule type" value="Genomic_DNA"/>
</dbReference>
<accession>A0A379CH73</accession>
<keyword evidence="1" id="KW-0472">Membrane</keyword>
<organism evidence="2 3">
    <name type="scientific">Peptostreptococcus anaerobius</name>
    <dbReference type="NCBI Taxonomy" id="1261"/>
    <lineage>
        <taxon>Bacteria</taxon>
        <taxon>Bacillati</taxon>
        <taxon>Bacillota</taxon>
        <taxon>Clostridia</taxon>
        <taxon>Peptostreptococcales</taxon>
        <taxon>Peptostreptococcaceae</taxon>
        <taxon>Peptostreptococcus</taxon>
    </lineage>
</organism>
<evidence type="ECO:0000256" key="1">
    <source>
        <dbReference type="SAM" id="Phobius"/>
    </source>
</evidence>
<dbReference type="Proteomes" id="UP000255101">
    <property type="component" value="Unassembled WGS sequence"/>
</dbReference>
<proteinExistence type="predicted"/>
<keyword evidence="1" id="KW-1133">Transmembrane helix</keyword>
<dbReference type="AlphaFoldDB" id="A0A379CH73"/>
<gene>
    <name evidence="2" type="ORF">NCTC11460_00972</name>
</gene>
<feature type="transmembrane region" description="Helical" evidence="1">
    <location>
        <begin position="12"/>
        <end position="28"/>
    </location>
</feature>
<sequence>MKTLVEMCKGYGIQGAWTIALSVLTYLVHKKLKKHEEIVEKSKKKQENIEIGLQSLLYFRLTEQAKMYIRQGYITLQAYKDLEYFFTAYSNLGGNGVAKKLYEECKELPIREEMYYE</sequence>
<evidence type="ECO:0000313" key="3">
    <source>
        <dbReference type="Proteomes" id="UP000255101"/>
    </source>
</evidence>
<reference evidence="2 3" key="1">
    <citation type="submission" date="2018-06" db="EMBL/GenBank/DDBJ databases">
        <authorList>
            <consortium name="Pathogen Informatics"/>
            <person name="Doyle S."/>
        </authorList>
    </citation>
    <scope>NUCLEOTIDE SEQUENCE [LARGE SCALE GENOMIC DNA]</scope>
    <source>
        <strain evidence="2 3">NCTC11460</strain>
    </source>
</reference>
<evidence type="ECO:0000313" key="2">
    <source>
        <dbReference type="EMBL" id="SUB61055.1"/>
    </source>
</evidence>